<protein>
    <submittedName>
        <fullName evidence="1">Uncharacterized protein</fullName>
    </submittedName>
</protein>
<proteinExistence type="predicted"/>
<sequence length="72" mass="8133">MVDSGLRPDPLAQLVMDKGLLRSSEMKKGNDDSVRRFVNVVYRLKQQICIHAAHSTPCKQLNFLMCGQEKSV</sequence>
<dbReference type="AlphaFoldDB" id="A0A833RID6"/>
<comment type="caution">
    <text evidence="1">The sequence shown here is derived from an EMBL/GenBank/DDBJ whole genome shotgun (WGS) entry which is preliminary data.</text>
</comment>
<accession>A0A833RID6</accession>
<name>A0A833RID6_9POAL</name>
<gene>
    <name evidence="1" type="ORF">FCM35_KLT10201</name>
</gene>
<evidence type="ECO:0000313" key="2">
    <source>
        <dbReference type="Proteomes" id="UP000623129"/>
    </source>
</evidence>
<evidence type="ECO:0000313" key="1">
    <source>
        <dbReference type="EMBL" id="KAF3341357.1"/>
    </source>
</evidence>
<reference evidence="1" key="1">
    <citation type="submission" date="2020-01" db="EMBL/GenBank/DDBJ databases">
        <title>Genome sequence of Kobresia littledalei, the first chromosome-level genome in the family Cyperaceae.</title>
        <authorList>
            <person name="Qu G."/>
        </authorList>
    </citation>
    <scope>NUCLEOTIDE SEQUENCE</scope>
    <source>
        <strain evidence="1">C.B.Clarke</strain>
        <tissue evidence="1">Leaf</tissue>
    </source>
</reference>
<dbReference type="Proteomes" id="UP000623129">
    <property type="component" value="Unassembled WGS sequence"/>
</dbReference>
<dbReference type="EMBL" id="SWLB01000002">
    <property type="protein sequence ID" value="KAF3341357.1"/>
    <property type="molecule type" value="Genomic_DNA"/>
</dbReference>
<organism evidence="1 2">
    <name type="scientific">Carex littledalei</name>
    <dbReference type="NCBI Taxonomy" id="544730"/>
    <lineage>
        <taxon>Eukaryota</taxon>
        <taxon>Viridiplantae</taxon>
        <taxon>Streptophyta</taxon>
        <taxon>Embryophyta</taxon>
        <taxon>Tracheophyta</taxon>
        <taxon>Spermatophyta</taxon>
        <taxon>Magnoliopsida</taxon>
        <taxon>Liliopsida</taxon>
        <taxon>Poales</taxon>
        <taxon>Cyperaceae</taxon>
        <taxon>Cyperoideae</taxon>
        <taxon>Cariceae</taxon>
        <taxon>Carex</taxon>
        <taxon>Carex subgen. Euthyceras</taxon>
    </lineage>
</organism>
<keyword evidence="2" id="KW-1185">Reference proteome</keyword>